<dbReference type="EMBL" id="JAKJXP020000071">
    <property type="protein sequence ID" value="KAK7750014.1"/>
    <property type="molecule type" value="Genomic_DNA"/>
</dbReference>
<evidence type="ECO:0000313" key="1">
    <source>
        <dbReference type="EMBL" id="KAK7750014.1"/>
    </source>
</evidence>
<proteinExistence type="predicted"/>
<dbReference type="Proteomes" id="UP001320420">
    <property type="component" value="Unassembled WGS sequence"/>
</dbReference>
<accession>A0AAN9UVM0</accession>
<name>A0AAN9UVM0_9PEZI</name>
<dbReference type="InterPro" id="IPR017853">
    <property type="entry name" value="GH"/>
</dbReference>
<evidence type="ECO:0000313" key="2">
    <source>
        <dbReference type="Proteomes" id="UP001320420"/>
    </source>
</evidence>
<sequence length="269" mass="30566">MNADFARMKQDFGASIVRMYYPMCLEPSVFENALKAGVANDMAVIFQVWTDFGNSDEWKQSQQAIYDVLESPEYGPIAPYVVHSADFGSEPIFDGMDGGGEQFIADLALFREKLNSYGIRAGISEIWDHPGIMSGEGNTGLAEIGAGVKANSDYCHAHIMPYYDTSVSINETWPYILEQIEWLDQNVGLPTMITETQWAWARNKGHAVNRSDLSVTQYAQYWDKFNDMCATFKEFDVGWFLHTWRGEGTFDIMYENGTYVIPPRHFTRC</sequence>
<dbReference type="SUPFAM" id="SSF51445">
    <property type="entry name" value="(Trans)glycosidases"/>
    <property type="match status" value="1"/>
</dbReference>
<comment type="caution">
    <text evidence="1">The sequence shown here is derived from an EMBL/GenBank/DDBJ whole genome shotgun (WGS) entry which is preliminary data.</text>
</comment>
<protein>
    <submittedName>
        <fullName evidence="1">Uncharacterized protein</fullName>
    </submittedName>
</protein>
<keyword evidence="2" id="KW-1185">Reference proteome</keyword>
<organism evidence="1 2">
    <name type="scientific">Diatrype stigma</name>
    <dbReference type="NCBI Taxonomy" id="117547"/>
    <lineage>
        <taxon>Eukaryota</taxon>
        <taxon>Fungi</taxon>
        <taxon>Dikarya</taxon>
        <taxon>Ascomycota</taxon>
        <taxon>Pezizomycotina</taxon>
        <taxon>Sordariomycetes</taxon>
        <taxon>Xylariomycetidae</taxon>
        <taxon>Xylariales</taxon>
        <taxon>Diatrypaceae</taxon>
        <taxon>Diatrype</taxon>
    </lineage>
</organism>
<reference evidence="1 2" key="1">
    <citation type="submission" date="2024-02" db="EMBL/GenBank/DDBJ databases">
        <title>De novo assembly and annotation of 12 fungi associated with fruit tree decline syndrome in Ontario, Canada.</title>
        <authorList>
            <person name="Sulman M."/>
            <person name="Ellouze W."/>
            <person name="Ilyukhin E."/>
        </authorList>
    </citation>
    <scope>NUCLEOTIDE SEQUENCE [LARGE SCALE GENOMIC DNA]</scope>
    <source>
        <strain evidence="1 2">M11/M66-122</strain>
    </source>
</reference>
<dbReference type="AlphaFoldDB" id="A0AAN9UVM0"/>
<gene>
    <name evidence="1" type="ORF">SLS62_008006</name>
</gene>